<dbReference type="InterPro" id="IPR045851">
    <property type="entry name" value="AMP-bd_C_sf"/>
</dbReference>
<keyword evidence="7" id="KW-1185">Reference proteome</keyword>
<evidence type="ECO:0000313" key="6">
    <source>
        <dbReference type="EMBL" id="SCF49684.1"/>
    </source>
</evidence>
<feature type="domain" description="AMP-binding enzyme C-terminal" evidence="5">
    <location>
        <begin position="427"/>
        <end position="502"/>
    </location>
</feature>
<dbReference type="PANTHER" id="PTHR43767:SF1">
    <property type="entry name" value="NONRIBOSOMAL PEPTIDE SYNTHASE PES1 (EUROFUNG)-RELATED"/>
    <property type="match status" value="1"/>
</dbReference>
<evidence type="ECO:0000256" key="1">
    <source>
        <dbReference type="ARBA" id="ARBA00006432"/>
    </source>
</evidence>
<dbReference type="NCBIfam" id="NF004837">
    <property type="entry name" value="PRK06187.1"/>
    <property type="match status" value="1"/>
</dbReference>
<feature type="region of interest" description="Disordered" evidence="3">
    <location>
        <begin position="140"/>
        <end position="161"/>
    </location>
</feature>
<dbReference type="Gene3D" id="3.30.300.30">
    <property type="match status" value="1"/>
</dbReference>
<organism evidence="6 7">
    <name type="scientific">Micromonospora matsumotoense</name>
    <dbReference type="NCBI Taxonomy" id="121616"/>
    <lineage>
        <taxon>Bacteria</taxon>
        <taxon>Bacillati</taxon>
        <taxon>Actinomycetota</taxon>
        <taxon>Actinomycetes</taxon>
        <taxon>Micromonosporales</taxon>
        <taxon>Micromonosporaceae</taxon>
        <taxon>Micromonospora</taxon>
    </lineage>
</organism>
<dbReference type="GO" id="GO:0016878">
    <property type="term" value="F:acid-thiol ligase activity"/>
    <property type="evidence" value="ECO:0007669"/>
    <property type="project" value="UniProtKB-ARBA"/>
</dbReference>
<dbReference type="Proteomes" id="UP000198797">
    <property type="component" value="Unassembled WGS sequence"/>
</dbReference>
<keyword evidence="2 6" id="KW-0436">Ligase</keyword>
<dbReference type="AlphaFoldDB" id="A0A1C5AXB3"/>
<gene>
    <name evidence="6" type="ORF">GA0070216_1376</name>
</gene>
<dbReference type="InterPro" id="IPR000873">
    <property type="entry name" value="AMP-dep_synth/lig_dom"/>
</dbReference>
<dbReference type="OrthoDB" id="9803968at2"/>
<evidence type="ECO:0000259" key="5">
    <source>
        <dbReference type="Pfam" id="PF13193"/>
    </source>
</evidence>
<dbReference type="InterPro" id="IPR050237">
    <property type="entry name" value="ATP-dep_AMP-bd_enzyme"/>
</dbReference>
<dbReference type="RefSeq" id="WP_091254607.1">
    <property type="nucleotide sequence ID" value="NZ_FMCU01000037.1"/>
</dbReference>
<evidence type="ECO:0000256" key="3">
    <source>
        <dbReference type="SAM" id="MobiDB-lite"/>
    </source>
</evidence>
<dbReference type="PANTHER" id="PTHR43767">
    <property type="entry name" value="LONG-CHAIN-FATTY-ACID--COA LIGASE"/>
    <property type="match status" value="1"/>
</dbReference>
<name>A0A1C5AXB3_9ACTN</name>
<dbReference type="STRING" id="121616.GA0070216_1376"/>
<evidence type="ECO:0000259" key="4">
    <source>
        <dbReference type="Pfam" id="PF00501"/>
    </source>
</evidence>
<dbReference type="Gene3D" id="3.40.50.12780">
    <property type="entry name" value="N-terminal domain of ligase-like"/>
    <property type="match status" value="1"/>
</dbReference>
<sequence>MTTRPDTLGAVPGQQAARQPDHLAIISEGTELTYRDLHLNSNRTAHALHAAGVGRGARVAHLGLESAAYYEIAFGCAKIGAVLTPVNWRLTPGEVADLLGDADAELVFVRQDYLAIVEGLRDRLPRLRTVVAMDTPQRPGSGYRAWRDGHPDTDPDVPVDPADPVAQIYTSGTTGRPKGVVLPHRSFFALGRAMAERDLDWVDWKPSDRSLIALPAFHIAGLSWAMQGFTAGVTNVVMPMFVSSDAVRLIRDLGVTTTFVAPAMLQMMLAEPGSRSAFDSLRKVVYGGSPIAEALLRRCLEVIPADFVQAYAATETGNAVALLPPEDHVPGSPRLRAAGRACPGVEIRLVDPAGQEVAPGQVGEVCVRSAALMSGYWKRPAETANALTDGWLRMGDAGWQDAEGYLYLCDRVKDTIIVAGENVYPAEVENALVQHVDVSEAAVVGAPHERWGESVHACVVLRPGAQVSPRQLMMSLKGRVADYKIPTSYAFLDSLPRNPTGKILRRELRDDLWRGRETGIH</sequence>
<feature type="domain" description="AMP-dependent synthetase/ligase" evidence="4">
    <location>
        <begin position="14"/>
        <end position="377"/>
    </location>
</feature>
<evidence type="ECO:0000256" key="2">
    <source>
        <dbReference type="ARBA" id="ARBA00022598"/>
    </source>
</evidence>
<evidence type="ECO:0000313" key="7">
    <source>
        <dbReference type="Proteomes" id="UP000198797"/>
    </source>
</evidence>
<accession>A0A1C5AXB3</accession>
<dbReference type="EMBL" id="FMCU01000037">
    <property type="protein sequence ID" value="SCF49684.1"/>
    <property type="molecule type" value="Genomic_DNA"/>
</dbReference>
<dbReference type="FunFam" id="3.30.300.30:FF:000008">
    <property type="entry name" value="2,3-dihydroxybenzoate-AMP ligase"/>
    <property type="match status" value="1"/>
</dbReference>
<dbReference type="InterPro" id="IPR042099">
    <property type="entry name" value="ANL_N_sf"/>
</dbReference>
<comment type="similarity">
    <text evidence="1">Belongs to the ATP-dependent AMP-binding enzyme family.</text>
</comment>
<dbReference type="SUPFAM" id="SSF56801">
    <property type="entry name" value="Acetyl-CoA synthetase-like"/>
    <property type="match status" value="1"/>
</dbReference>
<dbReference type="Pfam" id="PF13193">
    <property type="entry name" value="AMP-binding_C"/>
    <property type="match status" value="1"/>
</dbReference>
<reference evidence="7" key="1">
    <citation type="submission" date="2016-06" db="EMBL/GenBank/DDBJ databases">
        <authorList>
            <person name="Varghese N."/>
            <person name="Submissions Spin"/>
        </authorList>
    </citation>
    <scope>NUCLEOTIDE SEQUENCE [LARGE SCALE GENOMIC DNA]</scope>
    <source>
        <strain evidence="7">DSM 44100</strain>
    </source>
</reference>
<dbReference type="Pfam" id="PF00501">
    <property type="entry name" value="AMP-binding"/>
    <property type="match status" value="1"/>
</dbReference>
<dbReference type="InterPro" id="IPR025110">
    <property type="entry name" value="AMP-bd_C"/>
</dbReference>
<protein>
    <submittedName>
        <fullName evidence="6">Acyl-CoA synthetase (AMP-forming)/AMP-acid ligase II</fullName>
    </submittedName>
</protein>
<proteinExistence type="inferred from homology"/>